<comment type="caution">
    <text evidence="1">The sequence shown here is derived from an EMBL/GenBank/DDBJ whole genome shotgun (WGS) entry which is preliminary data.</text>
</comment>
<evidence type="ECO:0000313" key="1">
    <source>
        <dbReference type="EMBL" id="MFC7147243.1"/>
    </source>
</evidence>
<organism evidence="1 2">
    <name type="scientific">Cohnella cellulosilytica</name>
    <dbReference type="NCBI Taxonomy" id="986710"/>
    <lineage>
        <taxon>Bacteria</taxon>
        <taxon>Bacillati</taxon>
        <taxon>Bacillota</taxon>
        <taxon>Bacilli</taxon>
        <taxon>Bacillales</taxon>
        <taxon>Paenibacillaceae</taxon>
        <taxon>Cohnella</taxon>
    </lineage>
</organism>
<dbReference type="EMBL" id="JBHTAI010000001">
    <property type="protein sequence ID" value="MFC7147243.1"/>
    <property type="molecule type" value="Genomic_DNA"/>
</dbReference>
<dbReference type="RefSeq" id="WP_378050524.1">
    <property type="nucleotide sequence ID" value="NZ_JBHMDN010000028.1"/>
</dbReference>
<accession>A0ABW2F217</accession>
<protein>
    <recommendedName>
        <fullName evidence="3">WXG100 family type VII secretion target</fullName>
    </recommendedName>
</protein>
<evidence type="ECO:0008006" key="3">
    <source>
        <dbReference type="Google" id="ProtNLM"/>
    </source>
</evidence>
<gene>
    <name evidence="1" type="ORF">ACFQMJ_01740</name>
</gene>
<name>A0ABW2F217_9BACL</name>
<dbReference type="Proteomes" id="UP001596378">
    <property type="component" value="Unassembled WGS sequence"/>
</dbReference>
<evidence type="ECO:0000313" key="2">
    <source>
        <dbReference type="Proteomes" id="UP001596378"/>
    </source>
</evidence>
<sequence>MPSIYIHIDAVRMVRSDTGRQTVKLMNARMGTTAAGSGVDYQIRTRRSIDSRLSSVYRRLESAERRMKELDAFLENSSLGYDRTEERLVQEARNVKAPWRDAPWWKEQIVDPLVLINRVVRPGLELLKEFNDYRGLNIRFYKENGKMIIKILQGDLTYNQFKAMLTDRLGTVSAWSRGFTNRLNSTGVSLYDFSTNRPNTRYTNFFGNTNLDDLNRYVHNLGTSKWTVFRSTFKENWLEEAKRWNDYKGWVNATKMAKAFKGAGIAGDVLMVASNFSDCFYNSRTGEMEYTGEAVKKFVVDTAVDVGASAAAIATGAAVGSLIVPPVGTVVGAGVGFGVNWAMNYEFGGPPPKSVVGHTKDAVNSAVDWTSDVIDNIGSRLASVFW</sequence>
<proteinExistence type="predicted"/>
<reference evidence="2" key="1">
    <citation type="journal article" date="2019" name="Int. J. Syst. Evol. Microbiol.">
        <title>The Global Catalogue of Microorganisms (GCM) 10K type strain sequencing project: providing services to taxonomists for standard genome sequencing and annotation.</title>
        <authorList>
            <consortium name="The Broad Institute Genomics Platform"/>
            <consortium name="The Broad Institute Genome Sequencing Center for Infectious Disease"/>
            <person name="Wu L."/>
            <person name="Ma J."/>
        </authorList>
    </citation>
    <scope>NUCLEOTIDE SEQUENCE [LARGE SCALE GENOMIC DNA]</scope>
    <source>
        <strain evidence="2">KCTC 12907</strain>
    </source>
</reference>
<keyword evidence="2" id="KW-1185">Reference proteome</keyword>